<feature type="coiled-coil region" evidence="7">
    <location>
        <begin position="406"/>
        <end position="494"/>
    </location>
</feature>
<keyword evidence="5 7" id="KW-0175">Coiled coil</keyword>
<dbReference type="InterPro" id="IPR043596">
    <property type="entry name" value="CFAP53/TCHP"/>
</dbReference>
<feature type="coiled-coil region" evidence="7">
    <location>
        <begin position="182"/>
        <end position="329"/>
    </location>
</feature>
<comment type="similarity">
    <text evidence="2">Belongs to the TCHP family.</text>
</comment>
<feature type="compositionally biased region" description="Basic and acidic residues" evidence="8">
    <location>
        <begin position="88"/>
        <end position="99"/>
    </location>
</feature>
<evidence type="ECO:0000256" key="8">
    <source>
        <dbReference type="SAM" id="MobiDB-lite"/>
    </source>
</evidence>
<evidence type="ECO:0000256" key="5">
    <source>
        <dbReference type="ARBA" id="ARBA00023054"/>
    </source>
</evidence>
<evidence type="ECO:0000313" key="11">
    <source>
        <dbReference type="Proteomes" id="UP001066276"/>
    </source>
</evidence>
<comment type="subcellular location">
    <subcellularLocation>
        <location evidence="1">Cytoplasm</location>
        <location evidence="1">Cytoskeleton</location>
        <location evidence="1">Microtubule organizing center</location>
        <location evidence="1">Centrosome</location>
    </subcellularLocation>
</comment>
<gene>
    <name evidence="10" type="ORF">NDU88_005955</name>
</gene>
<dbReference type="GO" id="GO:0006915">
    <property type="term" value="P:apoptotic process"/>
    <property type="evidence" value="ECO:0007669"/>
    <property type="project" value="TreeGrafter"/>
</dbReference>
<keyword evidence="6" id="KW-0206">Cytoskeleton</keyword>
<dbReference type="AlphaFoldDB" id="A0AAV7LQJ8"/>
<protein>
    <recommendedName>
        <fullName evidence="3">Trichoplein keratin filament-binding protein</fullName>
    </recommendedName>
</protein>
<reference evidence="10" key="1">
    <citation type="journal article" date="2022" name="bioRxiv">
        <title>Sequencing and chromosome-scale assembly of the giantPleurodeles waltlgenome.</title>
        <authorList>
            <person name="Brown T."/>
            <person name="Elewa A."/>
            <person name="Iarovenko S."/>
            <person name="Subramanian E."/>
            <person name="Araus A.J."/>
            <person name="Petzold A."/>
            <person name="Susuki M."/>
            <person name="Suzuki K.-i.T."/>
            <person name="Hayashi T."/>
            <person name="Toyoda A."/>
            <person name="Oliveira C."/>
            <person name="Osipova E."/>
            <person name="Leigh N.D."/>
            <person name="Simon A."/>
            <person name="Yun M.H."/>
        </authorList>
    </citation>
    <scope>NUCLEOTIDE SEQUENCE</scope>
    <source>
        <strain evidence="10">20211129_DDA</strain>
        <tissue evidence="10">Liver</tissue>
    </source>
</reference>
<evidence type="ECO:0000256" key="4">
    <source>
        <dbReference type="ARBA" id="ARBA00022490"/>
    </source>
</evidence>
<proteinExistence type="inferred from homology"/>
<evidence type="ECO:0000313" key="10">
    <source>
        <dbReference type="EMBL" id="KAJ1092845.1"/>
    </source>
</evidence>
<name>A0AAV7LQJ8_PLEWA</name>
<dbReference type="Proteomes" id="UP001066276">
    <property type="component" value="Chromosome 11"/>
</dbReference>
<evidence type="ECO:0000256" key="1">
    <source>
        <dbReference type="ARBA" id="ARBA00004300"/>
    </source>
</evidence>
<keyword evidence="11" id="KW-1185">Reference proteome</keyword>
<dbReference type="PANTHER" id="PTHR31183:SF2">
    <property type="entry name" value="TRICHOPLEIN KERATIN FILAMENT-BINDING PROTEIN"/>
    <property type="match status" value="1"/>
</dbReference>
<evidence type="ECO:0000256" key="2">
    <source>
        <dbReference type="ARBA" id="ARBA00010777"/>
    </source>
</evidence>
<evidence type="ECO:0000256" key="6">
    <source>
        <dbReference type="ARBA" id="ARBA00023212"/>
    </source>
</evidence>
<accession>A0AAV7LQJ8</accession>
<dbReference type="GO" id="GO:0005813">
    <property type="term" value="C:centrosome"/>
    <property type="evidence" value="ECO:0007669"/>
    <property type="project" value="UniProtKB-SubCell"/>
</dbReference>
<feature type="region of interest" description="Disordered" evidence="8">
    <location>
        <begin position="71"/>
        <end position="99"/>
    </location>
</feature>
<evidence type="ECO:0000256" key="7">
    <source>
        <dbReference type="SAM" id="Coils"/>
    </source>
</evidence>
<dbReference type="PANTHER" id="PTHR31183">
    <property type="entry name" value="TRICHOPLEIN KERATIN FILAMENT-BINDING PROTEIN FAMILY MEMBER"/>
    <property type="match status" value="1"/>
</dbReference>
<evidence type="ECO:0000256" key="3">
    <source>
        <dbReference type="ARBA" id="ARBA00017328"/>
    </source>
</evidence>
<comment type="caution">
    <text evidence="10">The sequence shown here is derived from an EMBL/GenBank/DDBJ whole genome shotgun (WGS) entry which is preliminary data.</text>
</comment>
<feature type="compositionally biased region" description="Polar residues" evidence="8">
    <location>
        <begin position="71"/>
        <end position="84"/>
    </location>
</feature>
<dbReference type="InterPro" id="IPR043597">
    <property type="entry name" value="TPH_dom"/>
</dbReference>
<organism evidence="10 11">
    <name type="scientific">Pleurodeles waltl</name>
    <name type="common">Iberian ribbed newt</name>
    <dbReference type="NCBI Taxonomy" id="8319"/>
    <lineage>
        <taxon>Eukaryota</taxon>
        <taxon>Metazoa</taxon>
        <taxon>Chordata</taxon>
        <taxon>Craniata</taxon>
        <taxon>Vertebrata</taxon>
        <taxon>Euteleostomi</taxon>
        <taxon>Amphibia</taxon>
        <taxon>Batrachia</taxon>
        <taxon>Caudata</taxon>
        <taxon>Salamandroidea</taxon>
        <taxon>Salamandridae</taxon>
        <taxon>Pleurodelinae</taxon>
        <taxon>Pleurodeles</taxon>
    </lineage>
</organism>
<dbReference type="EMBL" id="JANPWB010000015">
    <property type="protein sequence ID" value="KAJ1092845.1"/>
    <property type="molecule type" value="Genomic_DNA"/>
</dbReference>
<keyword evidence="4" id="KW-0963">Cytoplasm</keyword>
<dbReference type="Pfam" id="PF13868">
    <property type="entry name" value="TPH"/>
    <property type="match status" value="1"/>
</dbReference>
<sequence>MADGSKIILEKNNTEKRRMALPTLPTYWHSRNKALEQQIVRQREHEARFRLQWEQASRYFKQSDVYSDKQAQWSSRQSYQQSMSAYHRQKEKEEKKKSLEQRRLRLQNLLQEERDLLESELKELKQNKETYLDTIRERTNELKSAREARRKQVAEELLYEHWKENNAKLREVESKLHQKHVVNAWKDQLTEREQEKAFEEEEKRRYENEYEMARREALERMKLDEEKRKQDEKDRADILRQQMEDLKLGELEAKKLKKEQENLMKQQWELEELEEERRKMEERRKKSELGRFLSRQYNAQLRRRAHQIQEELEMDMQILSALIEKEDEDQRLRSARREQAAADAAWMKSVIEQQLHLEREREAEMDTLFREEAKQVWAKREEEWERERRARDRLMKEVFAGRQLQIQEKIELNQKAQKESLRLREQLISDLEDAKQLTAREKEEQEELKSARKQQLEAQITERCLREQEGFLRQKEEEEEERLAEHQYEDLVQQEAELMTQRGYQNKLFRTPRTAWT</sequence>
<evidence type="ECO:0000259" key="9">
    <source>
        <dbReference type="Pfam" id="PF13868"/>
    </source>
</evidence>
<feature type="domain" description="Trichohyalin-plectin-homology" evidence="9">
    <location>
        <begin position="163"/>
        <end position="497"/>
    </location>
</feature>
<dbReference type="GO" id="GO:0045095">
    <property type="term" value="C:keratin filament"/>
    <property type="evidence" value="ECO:0007669"/>
    <property type="project" value="TreeGrafter"/>
</dbReference>